<evidence type="ECO:0000256" key="1">
    <source>
        <dbReference type="SAM" id="Coils"/>
    </source>
</evidence>
<feature type="region of interest" description="Disordered" evidence="2">
    <location>
        <begin position="120"/>
        <end position="139"/>
    </location>
</feature>
<protein>
    <submittedName>
        <fullName evidence="3">Uncharacterized protein</fullName>
    </submittedName>
</protein>
<comment type="caution">
    <text evidence="3">The sequence shown here is derived from an EMBL/GenBank/DDBJ whole genome shotgun (WGS) entry which is preliminary data.</text>
</comment>
<evidence type="ECO:0000256" key="2">
    <source>
        <dbReference type="SAM" id="MobiDB-lite"/>
    </source>
</evidence>
<gene>
    <name evidence="3" type="ORF">L596_026000</name>
</gene>
<name>A0A4U5M003_STECR</name>
<keyword evidence="1" id="KW-0175">Coiled coil</keyword>
<dbReference type="AlphaFoldDB" id="A0A4U5M003"/>
<feature type="region of interest" description="Disordered" evidence="2">
    <location>
        <begin position="201"/>
        <end position="224"/>
    </location>
</feature>
<dbReference type="Proteomes" id="UP000298663">
    <property type="component" value="Unassembled WGS sequence"/>
</dbReference>
<feature type="compositionally biased region" description="Basic and acidic residues" evidence="2">
    <location>
        <begin position="88"/>
        <end position="97"/>
    </location>
</feature>
<keyword evidence="4" id="KW-1185">Reference proteome</keyword>
<organism evidence="3 4">
    <name type="scientific">Steinernema carpocapsae</name>
    <name type="common">Entomopathogenic nematode</name>
    <dbReference type="NCBI Taxonomy" id="34508"/>
    <lineage>
        <taxon>Eukaryota</taxon>
        <taxon>Metazoa</taxon>
        <taxon>Ecdysozoa</taxon>
        <taxon>Nematoda</taxon>
        <taxon>Chromadorea</taxon>
        <taxon>Rhabditida</taxon>
        <taxon>Tylenchina</taxon>
        <taxon>Panagrolaimomorpha</taxon>
        <taxon>Strongyloidoidea</taxon>
        <taxon>Steinernematidae</taxon>
        <taxon>Steinernema</taxon>
    </lineage>
</organism>
<dbReference type="EMBL" id="AZBU02000010">
    <property type="protein sequence ID" value="TKR61976.1"/>
    <property type="molecule type" value="Genomic_DNA"/>
</dbReference>
<feature type="region of interest" description="Disordered" evidence="2">
    <location>
        <begin position="1"/>
        <end position="97"/>
    </location>
</feature>
<evidence type="ECO:0000313" key="4">
    <source>
        <dbReference type="Proteomes" id="UP000298663"/>
    </source>
</evidence>
<accession>A0A4U5M003</accession>
<feature type="compositionally biased region" description="Low complexity" evidence="2">
    <location>
        <begin position="21"/>
        <end position="50"/>
    </location>
</feature>
<reference evidence="3 4" key="1">
    <citation type="journal article" date="2015" name="Genome Biol.">
        <title>Comparative genomics of Steinernema reveals deeply conserved gene regulatory networks.</title>
        <authorList>
            <person name="Dillman A.R."/>
            <person name="Macchietto M."/>
            <person name="Porter C.F."/>
            <person name="Rogers A."/>
            <person name="Williams B."/>
            <person name="Antoshechkin I."/>
            <person name="Lee M.M."/>
            <person name="Goodwin Z."/>
            <person name="Lu X."/>
            <person name="Lewis E.E."/>
            <person name="Goodrich-Blair H."/>
            <person name="Stock S.P."/>
            <person name="Adams B.J."/>
            <person name="Sternberg P.W."/>
            <person name="Mortazavi A."/>
        </authorList>
    </citation>
    <scope>NUCLEOTIDE SEQUENCE [LARGE SCALE GENOMIC DNA]</scope>
    <source>
        <strain evidence="3 4">ALL</strain>
    </source>
</reference>
<feature type="coiled-coil region" evidence="1">
    <location>
        <begin position="158"/>
        <end position="186"/>
    </location>
</feature>
<evidence type="ECO:0000313" key="3">
    <source>
        <dbReference type="EMBL" id="TKR61976.1"/>
    </source>
</evidence>
<sequence>MSDHEAYDQVPSDAEEDYAKAEAAAATTATSATSPSPSEAPAEPDAPTAEEAIKAISKIVQQVGKKRRARREGEGPAPKTVKVGGKAKSAEEHPDRHIQYGAQLKVLTALTKAVAAEKIRRAKKAENPDAAPTKRAADVSRRELLQDDKVRAFYRLGRELLRELIEEDLREMNEEAAEELEEEEWERADLIEWCPGCQRFQDRSRHHHHRRDDDDEEGAPKAEA</sequence>
<proteinExistence type="predicted"/>
<reference evidence="3 4" key="2">
    <citation type="journal article" date="2019" name="G3 (Bethesda)">
        <title>Hybrid Assembly of the Genome of the Entomopathogenic Nematode Steinernema carpocapsae Identifies the X-Chromosome.</title>
        <authorList>
            <person name="Serra L."/>
            <person name="Macchietto M."/>
            <person name="Macias-Munoz A."/>
            <person name="McGill C.J."/>
            <person name="Rodriguez I.M."/>
            <person name="Rodriguez B."/>
            <person name="Murad R."/>
            <person name="Mortazavi A."/>
        </authorList>
    </citation>
    <scope>NUCLEOTIDE SEQUENCE [LARGE SCALE GENOMIC DNA]</scope>
    <source>
        <strain evidence="3 4">ALL</strain>
    </source>
</reference>